<sequence length="123" mass="13099">MFSKTIIAIVLASTVALAAPVESAPKAVEDRQINQSVTLCSDKGMADCDTVNFNFGFCVSPIGRLNDKVSSLNANGYNCIFYNDTGCRNGGGQIATNGEVTDIRSNPQFSTMNDDVSSFLCNL</sequence>
<organism evidence="2 3">
    <name type="scientific">Colletotrichum sojae</name>
    <dbReference type="NCBI Taxonomy" id="2175907"/>
    <lineage>
        <taxon>Eukaryota</taxon>
        <taxon>Fungi</taxon>
        <taxon>Dikarya</taxon>
        <taxon>Ascomycota</taxon>
        <taxon>Pezizomycotina</taxon>
        <taxon>Sordariomycetes</taxon>
        <taxon>Hypocreomycetidae</taxon>
        <taxon>Glomerellales</taxon>
        <taxon>Glomerellaceae</taxon>
        <taxon>Colletotrichum</taxon>
        <taxon>Colletotrichum orchidearum species complex</taxon>
    </lineage>
</organism>
<keyword evidence="1" id="KW-0732">Signal</keyword>
<gene>
    <name evidence="2" type="ORF">CSOJ01_09105</name>
</gene>
<feature type="signal peptide" evidence="1">
    <location>
        <begin position="1"/>
        <end position="18"/>
    </location>
</feature>
<keyword evidence="3" id="KW-1185">Reference proteome</keyword>
<protein>
    <recommendedName>
        <fullName evidence="4">Ecp1(P1)</fullName>
    </recommendedName>
</protein>
<dbReference type="AlphaFoldDB" id="A0A8H6J3W1"/>
<reference evidence="2 3" key="1">
    <citation type="journal article" date="2020" name="Phytopathology">
        <title>Genome Sequence Resources of Colletotrichum truncatum, C. plurivorum, C. musicola, and C. sojae: Four Species Pathogenic to Soybean (Glycine max).</title>
        <authorList>
            <person name="Rogerio F."/>
            <person name="Boufleur T.R."/>
            <person name="Ciampi-Guillardi M."/>
            <person name="Sukno S.A."/>
            <person name="Thon M.R."/>
            <person name="Massola Junior N.S."/>
            <person name="Baroncelli R."/>
        </authorList>
    </citation>
    <scope>NUCLEOTIDE SEQUENCE [LARGE SCALE GENOMIC DNA]</scope>
    <source>
        <strain evidence="2 3">LFN0009</strain>
    </source>
</reference>
<dbReference type="EMBL" id="WIGN01000168">
    <property type="protein sequence ID" value="KAF6806039.1"/>
    <property type="molecule type" value="Genomic_DNA"/>
</dbReference>
<evidence type="ECO:0008006" key="4">
    <source>
        <dbReference type="Google" id="ProtNLM"/>
    </source>
</evidence>
<name>A0A8H6J3W1_9PEZI</name>
<evidence type="ECO:0000256" key="1">
    <source>
        <dbReference type="SAM" id="SignalP"/>
    </source>
</evidence>
<proteinExistence type="predicted"/>
<feature type="chain" id="PRO_5034819767" description="Ecp1(P1)" evidence="1">
    <location>
        <begin position="19"/>
        <end position="123"/>
    </location>
</feature>
<accession>A0A8H6J3W1</accession>
<evidence type="ECO:0000313" key="3">
    <source>
        <dbReference type="Proteomes" id="UP000652219"/>
    </source>
</evidence>
<comment type="caution">
    <text evidence="2">The sequence shown here is derived from an EMBL/GenBank/DDBJ whole genome shotgun (WGS) entry which is preliminary data.</text>
</comment>
<evidence type="ECO:0000313" key="2">
    <source>
        <dbReference type="EMBL" id="KAF6806039.1"/>
    </source>
</evidence>
<dbReference type="Gene3D" id="2.60.20.10">
    <property type="entry name" value="Crystallins"/>
    <property type="match status" value="1"/>
</dbReference>
<dbReference type="Proteomes" id="UP000652219">
    <property type="component" value="Unassembled WGS sequence"/>
</dbReference>